<evidence type="ECO:0000256" key="2">
    <source>
        <dbReference type="ARBA" id="ARBA00022490"/>
    </source>
</evidence>
<gene>
    <name evidence="6" type="primary">prmA</name>
    <name evidence="7" type="ORF">JCM31447_27430</name>
</gene>
<accession>A0A4P2VQI5</accession>
<reference evidence="7 8" key="1">
    <citation type="submission" date="2018-12" db="EMBL/GenBank/DDBJ databases">
        <title>Rubrispira sanarue gen. nov., sp., nov., a member of the order Silvanigrellales, isolated from a brackish lake in Hamamatsu Japan.</title>
        <authorList>
            <person name="Maejima Y."/>
            <person name="Iino T."/>
            <person name="Muraguchi Y."/>
            <person name="Fukuda K."/>
            <person name="Nojiri H."/>
            <person name="Ohkuma M."/>
            <person name="Moriuchi R."/>
            <person name="Dohra H."/>
            <person name="Kimbara K."/>
            <person name="Shintani M."/>
        </authorList>
    </citation>
    <scope>NUCLEOTIDE SEQUENCE [LARGE SCALE GENOMIC DNA]</scope>
    <source>
        <strain evidence="7 8">RF1110005</strain>
    </source>
</reference>
<dbReference type="EMBL" id="AP019368">
    <property type="protein sequence ID" value="BBH54279.1"/>
    <property type="molecule type" value="Genomic_DNA"/>
</dbReference>
<evidence type="ECO:0000313" key="7">
    <source>
        <dbReference type="EMBL" id="BBH54279.1"/>
    </source>
</evidence>
<dbReference type="PANTHER" id="PTHR43648:SF1">
    <property type="entry name" value="ELECTRON TRANSFER FLAVOPROTEIN BETA SUBUNIT LYSINE METHYLTRANSFERASE"/>
    <property type="match status" value="1"/>
</dbReference>
<proteinExistence type="inferred from homology"/>
<dbReference type="CDD" id="cd02440">
    <property type="entry name" value="AdoMet_MTases"/>
    <property type="match status" value="1"/>
</dbReference>
<evidence type="ECO:0000256" key="1">
    <source>
        <dbReference type="ARBA" id="ARBA00009741"/>
    </source>
</evidence>
<comment type="subcellular location">
    <subcellularLocation>
        <location evidence="6">Cytoplasm</location>
    </subcellularLocation>
</comment>
<keyword evidence="7" id="KW-0687">Ribonucleoprotein</keyword>
<evidence type="ECO:0000256" key="6">
    <source>
        <dbReference type="HAMAP-Rule" id="MF_00735"/>
    </source>
</evidence>
<evidence type="ECO:0000256" key="3">
    <source>
        <dbReference type="ARBA" id="ARBA00022603"/>
    </source>
</evidence>
<keyword evidence="7" id="KW-0689">Ribosomal protein</keyword>
<evidence type="ECO:0000256" key="5">
    <source>
        <dbReference type="ARBA" id="ARBA00022691"/>
    </source>
</evidence>
<dbReference type="KEGG" id="sbf:JCM31447_27430"/>
<dbReference type="Pfam" id="PF06325">
    <property type="entry name" value="PrmA"/>
    <property type="match status" value="1"/>
</dbReference>
<comment type="catalytic activity">
    <reaction evidence="6">
        <text>L-lysyl-[protein] + 3 S-adenosyl-L-methionine = N(6),N(6),N(6)-trimethyl-L-lysyl-[protein] + 3 S-adenosyl-L-homocysteine + 3 H(+)</text>
        <dbReference type="Rhea" id="RHEA:54192"/>
        <dbReference type="Rhea" id="RHEA-COMP:9752"/>
        <dbReference type="Rhea" id="RHEA-COMP:13826"/>
        <dbReference type="ChEBI" id="CHEBI:15378"/>
        <dbReference type="ChEBI" id="CHEBI:29969"/>
        <dbReference type="ChEBI" id="CHEBI:57856"/>
        <dbReference type="ChEBI" id="CHEBI:59789"/>
        <dbReference type="ChEBI" id="CHEBI:61961"/>
    </reaction>
</comment>
<protein>
    <recommendedName>
        <fullName evidence="6">Ribosomal protein L11 methyltransferase</fullName>
        <shortName evidence="6">L11 Mtase</shortName>
        <ecNumber evidence="6">2.1.1.-</ecNumber>
    </recommendedName>
</protein>
<dbReference type="PIRSF" id="PIRSF000401">
    <property type="entry name" value="RPL11_MTase"/>
    <property type="match status" value="1"/>
</dbReference>
<keyword evidence="4 6" id="KW-0808">Transferase</keyword>
<keyword evidence="5 6" id="KW-0949">S-adenosyl-L-methionine</keyword>
<dbReference type="Gene3D" id="3.40.50.150">
    <property type="entry name" value="Vaccinia Virus protein VP39"/>
    <property type="match status" value="1"/>
</dbReference>
<keyword evidence="2 6" id="KW-0963">Cytoplasm</keyword>
<dbReference type="GO" id="GO:0032259">
    <property type="term" value="P:methylation"/>
    <property type="evidence" value="ECO:0007669"/>
    <property type="project" value="UniProtKB-KW"/>
</dbReference>
<comment type="similarity">
    <text evidence="1 6">Belongs to the methyltransferase superfamily. PrmA family.</text>
</comment>
<evidence type="ECO:0000313" key="8">
    <source>
        <dbReference type="Proteomes" id="UP000291236"/>
    </source>
</evidence>
<evidence type="ECO:0000256" key="4">
    <source>
        <dbReference type="ARBA" id="ARBA00022679"/>
    </source>
</evidence>
<dbReference type="Proteomes" id="UP000291236">
    <property type="component" value="Chromosome"/>
</dbReference>
<dbReference type="HAMAP" id="MF_00735">
    <property type="entry name" value="Methyltr_PrmA"/>
    <property type="match status" value="1"/>
</dbReference>
<dbReference type="GO" id="GO:0005737">
    <property type="term" value="C:cytoplasm"/>
    <property type="evidence" value="ECO:0007669"/>
    <property type="project" value="UniProtKB-SubCell"/>
</dbReference>
<dbReference type="InterPro" id="IPR029063">
    <property type="entry name" value="SAM-dependent_MTases_sf"/>
</dbReference>
<comment type="function">
    <text evidence="6">Methylates ribosomal protein L11.</text>
</comment>
<dbReference type="InterPro" id="IPR050078">
    <property type="entry name" value="Ribosomal_L11_MeTrfase_PrmA"/>
</dbReference>
<dbReference type="AlphaFoldDB" id="A0A4P2VQI5"/>
<dbReference type="OrthoDB" id="5289279at2"/>
<keyword evidence="3 6" id="KW-0489">Methyltransferase</keyword>
<dbReference type="EC" id="2.1.1.-" evidence="6"/>
<organism evidence="7 8">
    <name type="scientific">Fluviispira sanaruensis</name>
    <dbReference type="NCBI Taxonomy" id="2493639"/>
    <lineage>
        <taxon>Bacteria</taxon>
        <taxon>Pseudomonadati</taxon>
        <taxon>Bdellovibrionota</taxon>
        <taxon>Oligoflexia</taxon>
        <taxon>Silvanigrellales</taxon>
        <taxon>Silvanigrellaceae</taxon>
        <taxon>Fluviispira</taxon>
    </lineage>
</organism>
<sequence length="308" mass="34867">MTQKNDICYELKINISEENKDILAELFAELDIHDFVLGTLECDVEAEYNPQDPKHDYYTELAHNIPVILYNNDKEYLLSIQSALKHLFPKVNIPFDETTFTIQELADQDWKESWKASFRPIFVKDIFAIIPPWEQSKSFTQKHKIVIDPGMAFGTGQHETTRLCLETMLNYTIPKKVLDVGTGSGILAIAAQKLGAEFIIANDLDPDCMRIAEENAQTNNAAGIQFTNIPIEDIKETDFALIIANIQSRPLKAIMPSIREHIADKGIVILSGILVSERKDFLAFLAEKKMNFLATHTMGDWCSIVCTK</sequence>
<dbReference type="GO" id="GO:0016279">
    <property type="term" value="F:protein-lysine N-methyltransferase activity"/>
    <property type="evidence" value="ECO:0007669"/>
    <property type="project" value="RHEA"/>
</dbReference>
<keyword evidence="8" id="KW-1185">Reference proteome</keyword>
<dbReference type="PANTHER" id="PTHR43648">
    <property type="entry name" value="ELECTRON TRANSFER FLAVOPROTEIN BETA SUBUNIT LYSINE METHYLTRANSFERASE"/>
    <property type="match status" value="1"/>
</dbReference>
<feature type="binding site" evidence="6">
    <location>
        <position position="203"/>
    </location>
    <ligand>
        <name>S-adenosyl-L-methionine</name>
        <dbReference type="ChEBI" id="CHEBI:59789"/>
    </ligand>
</feature>
<dbReference type="RefSeq" id="WP_130611733.1">
    <property type="nucleotide sequence ID" value="NZ_AP019368.1"/>
</dbReference>
<dbReference type="InterPro" id="IPR004498">
    <property type="entry name" value="Ribosomal_PrmA_MeTrfase"/>
</dbReference>
<feature type="binding site" evidence="6">
    <location>
        <position position="161"/>
    </location>
    <ligand>
        <name>S-adenosyl-L-methionine</name>
        <dbReference type="ChEBI" id="CHEBI:59789"/>
    </ligand>
</feature>
<dbReference type="GO" id="GO:0005840">
    <property type="term" value="C:ribosome"/>
    <property type="evidence" value="ECO:0007669"/>
    <property type="project" value="UniProtKB-KW"/>
</dbReference>
<feature type="binding site" evidence="6">
    <location>
        <position position="245"/>
    </location>
    <ligand>
        <name>S-adenosyl-L-methionine</name>
        <dbReference type="ChEBI" id="CHEBI:59789"/>
    </ligand>
</feature>
<name>A0A4P2VQI5_FLUSA</name>
<dbReference type="SUPFAM" id="SSF53335">
    <property type="entry name" value="S-adenosyl-L-methionine-dependent methyltransferases"/>
    <property type="match status" value="1"/>
</dbReference>
<feature type="binding site" evidence="6">
    <location>
        <position position="181"/>
    </location>
    <ligand>
        <name>S-adenosyl-L-methionine</name>
        <dbReference type="ChEBI" id="CHEBI:59789"/>
    </ligand>
</feature>